<dbReference type="Proteomes" id="UP000316621">
    <property type="component" value="Chromosome 1"/>
</dbReference>
<dbReference type="Gramene" id="RZC46099">
    <property type="protein sequence ID" value="RZC46099"/>
    <property type="gene ID" value="C5167_039041"/>
</dbReference>
<sequence length="71" mass="7650">MQVSTVNLLQLLQLAAVGRYCITELPEVEHWLVVVVVIAMGLNEGSSADGKDSRCLRNAAELQAINNGLVD</sequence>
<evidence type="ECO:0000313" key="3">
    <source>
        <dbReference type="Proteomes" id="UP000316621"/>
    </source>
</evidence>
<keyword evidence="3" id="KW-1185">Reference proteome</keyword>
<name>A0A4Y7IF94_PAPSO</name>
<evidence type="ECO:0000313" key="2">
    <source>
        <dbReference type="EMBL" id="RZC46099.1"/>
    </source>
</evidence>
<accession>A0A4Y7IF94</accession>
<feature type="signal peptide" evidence="1">
    <location>
        <begin position="1"/>
        <end position="23"/>
    </location>
</feature>
<organism evidence="2 3">
    <name type="scientific">Papaver somniferum</name>
    <name type="common">Opium poppy</name>
    <dbReference type="NCBI Taxonomy" id="3469"/>
    <lineage>
        <taxon>Eukaryota</taxon>
        <taxon>Viridiplantae</taxon>
        <taxon>Streptophyta</taxon>
        <taxon>Embryophyta</taxon>
        <taxon>Tracheophyta</taxon>
        <taxon>Spermatophyta</taxon>
        <taxon>Magnoliopsida</taxon>
        <taxon>Ranunculales</taxon>
        <taxon>Papaveraceae</taxon>
        <taxon>Papaveroideae</taxon>
        <taxon>Papaver</taxon>
    </lineage>
</organism>
<feature type="chain" id="PRO_5021187377" evidence="1">
    <location>
        <begin position="24"/>
        <end position="71"/>
    </location>
</feature>
<dbReference type="AlphaFoldDB" id="A0A4Y7IF94"/>
<keyword evidence="1" id="KW-0732">Signal</keyword>
<proteinExistence type="predicted"/>
<evidence type="ECO:0000256" key="1">
    <source>
        <dbReference type="SAM" id="SignalP"/>
    </source>
</evidence>
<gene>
    <name evidence="2" type="ORF">C5167_039041</name>
</gene>
<reference evidence="2 3" key="1">
    <citation type="journal article" date="2018" name="Science">
        <title>The opium poppy genome and morphinan production.</title>
        <authorList>
            <person name="Guo L."/>
            <person name="Winzer T."/>
            <person name="Yang X."/>
            <person name="Li Y."/>
            <person name="Ning Z."/>
            <person name="He Z."/>
            <person name="Teodor R."/>
            <person name="Lu Y."/>
            <person name="Bowser T.A."/>
            <person name="Graham I.A."/>
            <person name="Ye K."/>
        </authorList>
    </citation>
    <scope>NUCLEOTIDE SEQUENCE [LARGE SCALE GENOMIC DNA]</scope>
    <source>
        <strain evidence="3">cv. HN1</strain>
        <tissue evidence="2">Leaves</tissue>
    </source>
</reference>
<dbReference type="EMBL" id="CM010715">
    <property type="protein sequence ID" value="RZC46099.1"/>
    <property type="molecule type" value="Genomic_DNA"/>
</dbReference>
<protein>
    <submittedName>
        <fullName evidence="2">Uncharacterized protein</fullName>
    </submittedName>
</protein>